<dbReference type="AlphaFoldDB" id="A0A917M364"/>
<reference evidence="1" key="1">
    <citation type="journal article" date="2014" name="Int. J. Syst. Evol. Microbiol.">
        <title>Complete genome sequence of Corynebacterium casei LMG S-19264T (=DSM 44701T), isolated from a smear-ripened cheese.</title>
        <authorList>
            <consortium name="US DOE Joint Genome Institute (JGI-PGF)"/>
            <person name="Walter F."/>
            <person name="Albersmeier A."/>
            <person name="Kalinowski J."/>
            <person name="Ruckert C."/>
        </authorList>
    </citation>
    <scope>NUCLEOTIDE SEQUENCE</scope>
    <source>
        <strain evidence="1">CGMCC 1.12187</strain>
    </source>
</reference>
<protein>
    <submittedName>
        <fullName evidence="1">Uncharacterized protein</fullName>
    </submittedName>
</protein>
<name>A0A917M364_9MICC</name>
<reference evidence="1" key="2">
    <citation type="submission" date="2020-09" db="EMBL/GenBank/DDBJ databases">
        <authorList>
            <person name="Sun Q."/>
            <person name="Zhou Y."/>
        </authorList>
    </citation>
    <scope>NUCLEOTIDE SEQUENCE</scope>
    <source>
        <strain evidence="1">CGMCC 1.12187</strain>
    </source>
</reference>
<accession>A0A917M364</accession>
<sequence length="67" mass="7366">MRLGVKLAEAETYLLRVVESPARFRGQDEYNVAAAVQACRQAAGSWELKSLGVVVLWGPACRPPQDH</sequence>
<gene>
    <name evidence="1" type="ORF">GCM10011374_41080</name>
</gene>
<comment type="caution">
    <text evidence="1">The sequence shown here is derived from an EMBL/GenBank/DDBJ whole genome shotgun (WGS) entry which is preliminary data.</text>
</comment>
<dbReference type="EMBL" id="BMEQ01000053">
    <property type="protein sequence ID" value="GGG72106.1"/>
    <property type="molecule type" value="Genomic_DNA"/>
</dbReference>
<evidence type="ECO:0000313" key="1">
    <source>
        <dbReference type="EMBL" id="GGG72106.1"/>
    </source>
</evidence>
<organism evidence="1 2">
    <name type="scientific">Kocuria dechangensis</name>
    <dbReference type="NCBI Taxonomy" id="1176249"/>
    <lineage>
        <taxon>Bacteria</taxon>
        <taxon>Bacillati</taxon>
        <taxon>Actinomycetota</taxon>
        <taxon>Actinomycetes</taxon>
        <taxon>Micrococcales</taxon>
        <taxon>Micrococcaceae</taxon>
        <taxon>Kocuria</taxon>
    </lineage>
</organism>
<keyword evidence="2" id="KW-1185">Reference proteome</keyword>
<evidence type="ECO:0000313" key="2">
    <source>
        <dbReference type="Proteomes" id="UP000638848"/>
    </source>
</evidence>
<dbReference type="Proteomes" id="UP000638848">
    <property type="component" value="Unassembled WGS sequence"/>
</dbReference>
<proteinExistence type="predicted"/>